<feature type="region of interest" description="Disordered" evidence="2">
    <location>
        <begin position="349"/>
        <end position="394"/>
    </location>
</feature>
<dbReference type="EMBL" id="MU854659">
    <property type="protein sequence ID" value="KAK4032040.1"/>
    <property type="molecule type" value="Genomic_DNA"/>
</dbReference>
<accession>A0AAN6SM03</accession>
<feature type="coiled-coil region" evidence="1">
    <location>
        <begin position="89"/>
        <end position="126"/>
    </location>
</feature>
<keyword evidence="1" id="KW-0175">Coiled coil</keyword>
<keyword evidence="4" id="KW-1185">Reference proteome</keyword>
<evidence type="ECO:0000256" key="1">
    <source>
        <dbReference type="SAM" id="Coils"/>
    </source>
</evidence>
<name>A0AAN6SM03_9PEZI</name>
<dbReference type="Proteomes" id="UP001303115">
    <property type="component" value="Unassembled WGS sequence"/>
</dbReference>
<reference evidence="4" key="1">
    <citation type="journal article" date="2023" name="Mol. Phylogenet. Evol.">
        <title>Genome-scale phylogeny and comparative genomics of the fungal order Sordariales.</title>
        <authorList>
            <person name="Hensen N."/>
            <person name="Bonometti L."/>
            <person name="Westerberg I."/>
            <person name="Brannstrom I.O."/>
            <person name="Guillou S."/>
            <person name="Cros-Aarteil S."/>
            <person name="Calhoun S."/>
            <person name="Haridas S."/>
            <person name="Kuo A."/>
            <person name="Mondo S."/>
            <person name="Pangilinan J."/>
            <person name="Riley R."/>
            <person name="LaButti K."/>
            <person name="Andreopoulos B."/>
            <person name="Lipzen A."/>
            <person name="Chen C."/>
            <person name="Yan M."/>
            <person name="Daum C."/>
            <person name="Ng V."/>
            <person name="Clum A."/>
            <person name="Steindorff A."/>
            <person name="Ohm R.A."/>
            <person name="Martin F."/>
            <person name="Silar P."/>
            <person name="Natvig D.O."/>
            <person name="Lalanne C."/>
            <person name="Gautier V."/>
            <person name="Ament-Velasquez S.L."/>
            <person name="Kruys A."/>
            <person name="Hutchinson M.I."/>
            <person name="Powell A.J."/>
            <person name="Barry K."/>
            <person name="Miller A.N."/>
            <person name="Grigoriev I.V."/>
            <person name="Debuchy R."/>
            <person name="Gladieux P."/>
            <person name="Hiltunen Thoren M."/>
            <person name="Johannesson H."/>
        </authorList>
    </citation>
    <scope>NUCLEOTIDE SEQUENCE [LARGE SCALE GENOMIC DNA]</scope>
    <source>
        <strain evidence="4">CBS 284.82</strain>
    </source>
</reference>
<gene>
    <name evidence="3" type="ORF">C8A01DRAFT_41534</name>
</gene>
<evidence type="ECO:0000313" key="3">
    <source>
        <dbReference type="EMBL" id="KAK4032040.1"/>
    </source>
</evidence>
<organism evidence="3 4">
    <name type="scientific">Parachaetomium inaequale</name>
    <dbReference type="NCBI Taxonomy" id="2588326"/>
    <lineage>
        <taxon>Eukaryota</taxon>
        <taxon>Fungi</taxon>
        <taxon>Dikarya</taxon>
        <taxon>Ascomycota</taxon>
        <taxon>Pezizomycotina</taxon>
        <taxon>Sordariomycetes</taxon>
        <taxon>Sordariomycetidae</taxon>
        <taxon>Sordariales</taxon>
        <taxon>Chaetomiaceae</taxon>
        <taxon>Parachaetomium</taxon>
    </lineage>
</organism>
<comment type="caution">
    <text evidence="3">The sequence shown here is derived from an EMBL/GenBank/DDBJ whole genome shotgun (WGS) entry which is preliminary data.</text>
</comment>
<sequence>MNAESLVRVLRAYDASLDAAAVRAALAGPDSADLVRWAAVHLTPDTLLSVDELNQYAALEESGLAERLAMSSDLSAARVLRDREIKDAIQELNRSTQAITRQTEALKQQQEALDRLVDASRESNDERVAVEGVQTRKWRAERMDLAFGVDELSQSLSSRVNELEQQSTGSGATIQQTVDTLFRSDDKLLSSLQKLGWELETEDDEEQQDVALLRETCARLIKFTVEGVRTQLDRLYLESLELSAQSGTTARVSSDEVSALQEELESLYAEILPVAQMSTEQQFLEPALKTLAAKNGQGLARSAQATSYIHECLDYLIDRAQDLMARLDAFQAYQLAANAVLDVAKSELETPAGVEESPTRPKSARQQDAMSPVRPRPKQRSRYSTGAPGIGEEPPLDEILRALAISLPQDEELPANLRDQVKELASTLAARRAKVRDVALNVQETFESVATKQVADGRLAIQLVRDSILAESPFGDVRLVDPEIAGSIAVLSQELANVDEKLKGIDVGVARLRGRNAKRDELISRWGS</sequence>
<dbReference type="AlphaFoldDB" id="A0AAN6SM03"/>
<evidence type="ECO:0000256" key="2">
    <source>
        <dbReference type="SAM" id="MobiDB-lite"/>
    </source>
</evidence>
<proteinExistence type="predicted"/>
<evidence type="ECO:0000313" key="4">
    <source>
        <dbReference type="Proteomes" id="UP001303115"/>
    </source>
</evidence>
<protein>
    <submittedName>
        <fullName evidence="3">Uncharacterized protein</fullName>
    </submittedName>
</protein>